<feature type="transmembrane region" description="Helical" evidence="1">
    <location>
        <begin position="37"/>
        <end position="57"/>
    </location>
</feature>
<gene>
    <name evidence="2" type="ORF">SAMN04487818_11840</name>
</gene>
<reference evidence="3" key="1">
    <citation type="submission" date="2016-10" db="EMBL/GenBank/DDBJ databases">
        <authorList>
            <person name="Varghese N."/>
            <person name="Submissions S."/>
        </authorList>
    </citation>
    <scope>NUCLEOTIDE SEQUENCE [LARGE SCALE GENOMIC DNA]</scope>
    <source>
        <strain evidence="3">DSM 44260</strain>
    </source>
</reference>
<organism evidence="2 3">
    <name type="scientific">Actinokineospora terrae</name>
    <dbReference type="NCBI Taxonomy" id="155974"/>
    <lineage>
        <taxon>Bacteria</taxon>
        <taxon>Bacillati</taxon>
        <taxon>Actinomycetota</taxon>
        <taxon>Actinomycetes</taxon>
        <taxon>Pseudonocardiales</taxon>
        <taxon>Pseudonocardiaceae</taxon>
        <taxon>Actinokineospora</taxon>
    </lineage>
</organism>
<evidence type="ECO:0000313" key="2">
    <source>
        <dbReference type="EMBL" id="SES47936.1"/>
    </source>
</evidence>
<evidence type="ECO:0000313" key="3">
    <source>
        <dbReference type="Proteomes" id="UP000199051"/>
    </source>
</evidence>
<feature type="transmembrane region" description="Helical" evidence="1">
    <location>
        <begin position="12"/>
        <end position="31"/>
    </location>
</feature>
<keyword evidence="3" id="KW-1185">Reference proteome</keyword>
<protein>
    <submittedName>
        <fullName evidence="2">Uncharacterized protein</fullName>
    </submittedName>
</protein>
<evidence type="ECO:0000256" key="1">
    <source>
        <dbReference type="SAM" id="Phobius"/>
    </source>
</evidence>
<proteinExistence type="predicted"/>
<dbReference type="AlphaFoldDB" id="A0A1H9XP59"/>
<keyword evidence="1" id="KW-0812">Transmembrane</keyword>
<accession>A0A1H9XP59</accession>
<dbReference type="Proteomes" id="UP000199051">
    <property type="component" value="Unassembled WGS sequence"/>
</dbReference>
<name>A0A1H9XP59_9PSEU</name>
<keyword evidence="1" id="KW-0472">Membrane</keyword>
<dbReference type="EMBL" id="FOGI01000018">
    <property type="protein sequence ID" value="SES47936.1"/>
    <property type="molecule type" value="Genomic_DNA"/>
</dbReference>
<keyword evidence="1" id="KW-1133">Transmembrane helix</keyword>
<sequence length="69" mass="7572">MTPTSRTRRVVVLAVAIAVIYAAVFVLLAVYPQSGTPVRIIAYTLMGLGAAVTIVAWSRRRACRNRRAR</sequence>